<dbReference type="Proteomes" id="UP001057452">
    <property type="component" value="Chromosome 6"/>
</dbReference>
<dbReference type="EMBL" id="CM043790">
    <property type="protein sequence ID" value="KAI4825056.1"/>
    <property type="molecule type" value="Genomic_DNA"/>
</dbReference>
<reference evidence="1" key="1">
    <citation type="submission" date="2022-05" db="EMBL/GenBank/DDBJ databases">
        <title>Chromosome-level genome of Chaenocephalus aceratus.</title>
        <authorList>
            <person name="Park H."/>
        </authorList>
    </citation>
    <scope>NUCLEOTIDE SEQUENCE</scope>
    <source>
        <strain evidence="1">KU_202001</strain>
    </source>
</reference>
<sequence length="149" mass="16195">MCRRTSGDSAVLAEVEDSNKKLSESSVLKEEKVSQPTTGEASCSDQQEGSRKPLSPETKPLKEDDAATSKVPETKSEDVSQMTSSPDPYKMDDIHSTSSDLPKLPETKKEHLSPEPTSNRRLSSAQDTSYEALQTTQGDDDKASLSPSF</sequence>
<keyword evidence="2" id="KW-1185">Reference proteome</keyword>
<gene>
    <name evidence="1" type="ORF">KUCAC02_020755</name>
</gene>
<evidence type="ECO:0000313" key="1">
    <source>
        <dbReference type="EMBL" id="KAI4825056.1"/>
    </source>
</evidence>
<evidence type="ECO:0000313" key="2">
    <source>
        <dbReference type="Proteomes" id="UP001057452"/>
    </source>
</evidence>
<organism evidence="1 2">
    <name type="scientific">Chaenocephalus aceratus</name>
    <name type="common">Blackfin icefish</name>
    <name type="synonym">Chaenichthys aceratus</name>
    <dbReference type="NCBI Taxonomy" id="36190"/>
    <lineage>
        <taxon>Eukaryota</taxon>
        <taxon>Metazoa</taxon>
        <taxon>Chordata</taxon>
        <taxon>Craniata</taxon>
        <taxon>Vertebrata</taxon>
        <taxon>Euteleostomi</taxon>
        <taxon>Actinopterygii</taxon>
        <taxon>Neopterygii</taxon>
        <taxon>Teleostei</taxon>
        <taxon>Neoteleostei</taxon>
        <taxon>Acanthomorphata</taxon>
        <taxon>Eupercaria</taxon>
        <taxon>Perciformes</taxon>
        <taxon>Notothenioidei</taxon>
        <taxon>Channichthyidae</taxon>
        <taxon>Chaenocephalus</taxon>
    </lineage>
</organism>
<protein>
    <submittedName>
        <fullName evidence="1">Uncharacterized protein</fullName>
    </submittedName>
</protein>
<accession>A0ACB9XEJ6</accession>
<comment type="caution">
    <text evidence="1">The sequence shown here is derived from an EMBL/GenBank/DDBJ whole genome shotgun (WGS) entry which is preliminary data.</text>
</comment>
<name>A0ACB9XEJ6_CHAAC</name>
<proteinExistence type="predicted"/>